<evidence type="ECO:0000256" key="8">
    <source>
        <dbReference type="ARBA" id="ARBA00022729"/>
    </source>
</evidence>
<name>A0A014MRK6_9BURK</name>
<evidence type="ECO:0000256" key="12">
    <source>
        <dbReference type="ARBA" id="ARBA00022989"/>
    </source>
</evidence>
<dbReference type="InterPro" id="IPR003660">
    <property type="entry name" value="HAMP_dom"/>
</dbReference>
<dbReference type="Gene3D" id="3.30.450.20">
    <property type="entry name" value="PAS domain"/>
    <property type="match status" value="1"/>
</dbReference>
<keyword evidence="9" id="KW-0547">Nucleotide-binding</keyword>
<dbReference type="PRINTS" id="PR00344">
    <property type="entry name" value="BCTRLSENSOR"/>
</dbReference>
<keyword evidence="13" id="KW-0902">Two-component regulatory system</keyword>
<dbReference type="SUPFAM" id="SSF47226">
    <property type="entry name" value="Histidine-containing phosphotransfer domain, HPT domain"/>
    <property type="match status" value="1"/>
</dbReference>
<dbReference type="InterPro" id="IPR036890">
    <property type="entry name" value="HATPase_C_sf"/>
</dbReference>
<dbReference type="CDD" id="cd00130">
    <property type="entry name" value="PAS"/>
    <property type="match status" value="1"/>
</dbReference>
<dbReference type="PATRIC" id="fig|1457173.3.peg.1418"/>
<dbReference type="SMART" id="SM00304">
    <property type="entry name" value="HAMP"/>
    <property type="match status" value="1"/>
</dbReference>
<dbReference type="SMART" id="SM00388">
    <property type="entry name" value="HisKA"/>
    <property type="match status" value="1"/>
</dbReference>
<keyword evidence="14" id="KW-0843">Virulence</keyword>
<feature type="modified residue" description="Phosphohistidine" evidence="18">
    <location>
        <position position="870"/>
    </location>
</feature>
<evidence type="ECO:0000256" key="7">
    <source>
        <dbReference type="ARBA" id="ARBA00022692"/>
    </source>
</evidence>
<dbReference type="SUPFAM" id="SSF52172">
    <property type="entry name" value="CheY-like"/>
    <property type="match status" value="1"/>
</dbReference>
<keyword evidence="7 20" id="KW-0812">Transmembrane</keyword>
<dbReference type="InterPro" id="IPR004358">
    <property type="entry name" value="Sig_transdc_His_kin-like_C"/>
</dbReference>
<dbReference type="Gene3D" id="1.10.287.130">
    <property type="match status" value="1"/>
</dbReference>
<dbReference type="InterPro" id="IPR036097">
    <property type="entry name" value="HisK_dim/P_sf"/>
</dbReference>
<evidence type="ECO:0000259" key="23">
    <source>
        <dbReference type="PROSITE" id="PS50885"/>
    </source>
</evidence>
<dbReference type="InterPro" id="IPR013655">
    <property type="entry name" value="PAS_fold_3"/>
</dbReference>
<keyword evidence="6" id="KW-0808">Transferase</keyword>
<dbReference type="GO" id="GO:0000155">
    <property type="term" value="F:phosphorelay sensor kinase activity"/>
    <property type="evidence" value="ECO:0007669"/>
    <property type="project" value="InterPro"/>
</dbReference>
<feature type="domain" description="Response regulatory" evidence="22">
    <location>
        <begin position="672"/>
        <end position="791"/>
    </location>
</feature>
<dbReference type="InterPro" id="IPR005467">
    <property type="entry name" value="His_kinase_dom"/>
</dbReference>
<dbReference type="InterPro" id="IPR011006">
    <property type="entry name" value="CheY-like_superfamily"/>
</dbReference>
<feature type="domain" description="Histidine kinase" evidence="21">
    <location>
        <begin position="430"/>
        <end position="652"/>
    </location>
</feature>
<gene>
    <name evidence="25" type="ORF">AX13_15770</name>
</gene>
<dbReference type="Gene3D" id="3.30.565.10">
    <property type="entry name" value="Histidine kinase-like ATPase, C-terminal domain"/>
    <property type="match status" value="1"/>
</dbReference>
<dbReference type="Gene3D" id="1.20.120.160">
    <property type="entry name" value="HPT domain"/>
    <property type="match status" value="1"/>
</dbReference>
<dbReference type="SUPFAM" id="SSF47384">
    <property type="entry name" value="Homodimeric domain of signal transducing histidine kinase"/>
    <property type="match status" value="1"/>
</dbReference>
<evidence type="ECO:0000256" key="11">
    <source>
        <dbReference type="ARBA" id="ARBA00022840"/>
    </source>
</evidence>
<dbReference type="PANTHER" id="PTHR45339:SF1">
    <property type="entry name" value="HYBRID SIGNAL TRANSDUCTION HISTIDINE KINASE J"/>
    <property type="match status" value="1"/>
</dbReference>
<comment type="catalytic activity">
    <reaction evidence="1">
        <text>ATP + protein L-histidine = ADP + protein N-phospho-L-histidine.</text>
        <dbReference type="EC" id="2.7.13.3"/>
    </reaction>
</comment>
<evidence type="ECO:0000256" key="4">
    <source>
        <dbReference type="ARBA" id="ARBA00022475"/>
    </source>
</evidence>
<evidence type="ECO:0000256" key="14">
    <source>
        <dbReference type="ARBA" id="ARBA00023026"/>
    </source>
</evidence>
<dbReference type="STRING" id="225991.MA05_03550"/>
<keyword evidence="11" id="KW-0067">ATP-binding</keyword>
<dbReference type="Gene3D" id="6.10.340.10">
    <property type="match status" value="1"/>
</dbReference>
<dbReference type="InterPro" id="IPR001789">
    <property type="entry name" value="Sig_transdc_resp-reg_receiver"/>
</dbReference>
<protein>
    <recommendedName>
        <fullName evidence="17">Virulence sensor protein BvgS</fullName>
        <ecNumber evidence="3">2.7.13.3</ecNumber>
    </recommendedName>
</protein>
<dbReference type="Pfam" id="PF01627">
    <property type="entry name" value="Hpt"/>
    <property type="match status" value="1"/>
</dbReference>
<evidence type="ECO:0000259" key="24">
    <source>
        <dbReference type="PROSITE" id="PS50894"/>
    </source>
</evidence>
<dbReference type="EMBL" id="JBOK01000006">
    <property type="protein sequence ID" value="EXU80719.1"/>
    <property type="molecule type" value="Genomic_DNA"/>
</dbReference>
<dbReference type="GO" id="GO:0005886">
    <property type="term" value="C:plasma membrane"/>
    <property type="evidence" value="ECO:0007669"/>
    <property type="project" value="UniProtKB-SubCell"/>
</dbReference>
<dbReference type="PROSITE" id="PS50894">
    <property type="entry name" value="HPT"/>
    <property type="match status" value="1"/>
</dbReference>
<feature type="modified residue" description="4-aspartylphosphate" evidence="19">
    <location>
        <position position="724"/>
    </location>
</feature>
<dbReference type="InterPro" id="IPR036641">
    <property type="entry name" value="HPT_dom_sf"/>
</dbReference>
<dbReference type="Pfam" id="PF08447">
    <property type="entry name" value="PAS_3"/>
    <property type="match status" value="1"/>
</dbReference>
<dbReference type="PANTHER" id="PTHR45339">
    <property type="entry name" value="HYBRID SIGNAL TRANSDUCTION HISTIDINE KINASE J"/>
    <property type="match status" value="1"/>
</dbReference>
<dbReference type="CDD" id="cd06225">
    <property type="entry name" value="HAMP"/>
    <property type="match status" value="1"/>
</dbReference>
<dbReference type="FunFam" id="3.30.565.10:FF:000010">
    <property type="entry name" value="Sensor histidine kinase RcsC"/>
    <property type="match status" value="1"/>
</dbReference>
<organism evidence="25 26">
    <name type="scientific">Comamonas aquatica DA1877</name>
    <dbReference type="NCBI Taxonomy" id="1457173"/>
    <lineage>
        <taxon>Bacteria</taxon>
        <taxon>Pseudomonadati</taxon>
        <taxon>Pseudomonadota</taxon>
        <taxon>Betaproteobacteria</taxon>
        <taxon>Burkholderiales</taxon>
        <taxon>Comamonadaceae</taxon>
        <taxon>Comamonas</taxon>
    </lineage>
</organism>
<accession>A0A014MRK6</accession>
<keyword evidence="12 20" id="KW-1133">Transmembrane helix</keyword>
<feature type="transmembrane region" description="Helical" evidence="20">
    <location>
        <begin position="192"/>
        <end position="213"/>
    </location>
</feature>
<feature type="transmembrane region" description="Helical" evidence="20">
    <location>
        <begin position="12"/>
        <end position="32"/>
    </location>
</feature>
<keyword evidence="15 20" id="KW-0472">Membrane</keyword>
<keyword evidence="8" id="KW-0732">Signal</keyword>
<dbReference type="InterPro" id="IPR003594">
    <property type="entry name" value="HATPase_dom"/>
</dbReference>
<dbReference type="Pfam" id="PF00672">
    <property type="entry name" value="HAMP"/>
    <property type="match status" value="1"/>
</dbReference>
<sequence length="932" mass="101854">MKLSFSSLTAKIVALVACLGAVSGIITLYATWHMQRIEGQYHALLDQQVLVADKVSQVRQHLTDASSLVHASLRTPGTGQAQASAEQLDQTQQSFERTLHSLYPALPGYELRLDTVLMQARHSFAIARRIIEQTLHWHSDQALQSLTLSLNPAVALLHTEVEALRVDAQHVLAQSTQQMAMDTTQTIRQATWAGWLSLLLLCAGTAWIAWLHVSRPIGRLTRSMQRMSRQQYDTPIADQHRQDEIGSMARALQSFGQSLQEAEQLEQVLVQHQNNQLLTDQLLQLTSALPGAVFQMRMTPDGAWRLTFVSPQWAQLMGMGASEDKDTQTGTVAQIIKHYDAHATATARQHFQDSAQTLTPVDFDVSMRMADGVTRWIKTRANPHMEGDGCVVFNGVWLDVTKEVMQSLALEKAKRQAELVAQEKSNLQASISHEIRTPLNAILGLTQLLLKANLPEAQHEQLQSVLRASQHLRGIVNEVLDFSKIDAGQLQLESTDFSLHDVVLDVLSMCREDASHKGLALDYHIAPQVPDSLRGDPHRIAQILLNYVNNAIKFTASGWIRIAIHLAPSSTLHRIILHASVQDTGPGIPADRMPLLFQAFQQADNSITRRFGGTGLGLTISRALAKLMGGETGVKSQLGQGSTFWFTALLEPARTPVQRTHAPTPTTWQGQRVLVVDDHPLNRAVVEGMLHAAGLQTEAAEDGVQALLRLQAVGPGHYHCILMDVQMPHMDGLSATKALRQMPGFESVPVIAMTAHTGVQDMERSKAAGMNAHLSKPLLESSLHAALQQWLAASPGAPTERQDGNDAAPPSPPQPLVFDASAIDALAQLFNPDKLQQLVTQFANDSLQRARSLPALAAQHDWLTMRAEAHKLSGTAATFGLMRLGFLSSALSTALKAADAAQTTTLAQQIADCAEDGVAQLRAYCPACFSQA</sequence>
<evidence type="ECO:0000256" key="5">
    <source>
        <dbReference type="ARBA" id="ARBA00022553"/>
    </source>
</evidence>
<keyword evidence="4" id="KW-1003">Cell membrane</keyword>
<evidence type="ECO:0000259" key="21">
    <source>
        <dbReference type="PROSITE" id="PS50109"/>
    </source>
</evidence>
<evidence type="ECO:0000256" key="6">
    <source>
        <dbReference type="ARBA" id="ARBA00022679"/>
    </source>
</evidence>
<evidence type="ECO:0000256" key="18">
    <source>
        <dbReference type="PROSITE-ProRule" id="PRU00110"/>
    </source>
</evidence>
<dbReference type="SUPFAM" id="SSF158472">
    <property type="entry name" value="HAMP domain-like"/>
    <property type="match status" value="1"/>
</dbReference>
<dbReference type="Gene3D" id="3.40.50.2300">
    <property type="match status" value="1"/>
</dbReference>
<dbReference type="SMART" id="SM00448">
    <property type="entry name" value="REC"/>
    <property type="match status" value="1"/>
</dbReference>
<dbReference type="InterPro" id="IPR000014">
    <property type="entry name" value="PAS"/>
</dbReference>
<evidence type="ECO:0000313" key="25">
    <source>
        <dbReference type="EMBL" id="EXU80719.1"/>
    </source>
</evidence>
<dbReference type="SMART" id="SM00387">
    <property type="entry name" value="HATPase_c"/>
    <property type="match status" value="1"/>
</dbReference>
<dbReference type="CDD" id="cd17546">
    <property type="entry name" value="REC_hyHK_CKI1_RcsC-like"/>
    <property type="match status" value="1"/>
</dbReference>
<proteinExistence type="predicted"/>
<evidence type="ECO:0000313" key="26">
    <source>
        <dbReference type="Proteomes" id="UP000020766"/>
    </source>
</evidence>
<dbReference type="GO" id="GO:0005524">
    <property type="term" value="F:ATP binding"/>
    <property type="evidence" value="ECO:0007669"/>
    <property type="project" value="UniProtKB-KW"/>
</dbReference>
<dbReference type="InterPro" id="IPR008207">
    <property type="entry name" value="Sig_transdc_His_kin_Hpt_dom"/>
</dbReference>
<evidence type="ECO:0000256" key="10">
    <source>
        <dbReference type="ARBA" id="ARBA00022777"/>
    </source>
</evidence>
<dbReference type="CDD" id="cd16922">
    <property type="entry name" value="HATPase_EvgS-ArcB-TorS-like"/>
    <property type="match status" value="1"/>
</dbReference>
<dbReference type="SUPFAM" id="SSF55785">
    <property type="entry name" value="PYP-like sensor domain (PAS domain)"/>
    <property type="match status" value="1"/>
</dbReference>
<dbReference type="CDD" id="cd00082">
    <property type="entry name" value="HisKA"/>
    <property type="match status" value="1"/>
</dbReference>
<comment type="function">
    <text evidence="16">Member of the two-component regulatory system BvgS/BvgA. Phosphorylates BvgA via a four-step phosphorelay in response to environmental signals.</text>
</comment>
<keyword evidence="5 19" id="KW-0597">Phosphoprotein</keyword>
<dbReference type="EC" id="2.7.13.3" evidence="3"/>
<evidence type="ECO:0000256" key="2">
    <source>
        <dbReference type="ARBA" id="ARBA00004651"/>
    </source>
</evidence>
<evidence type="ECO:0000256" key="17">
    <source>
        <dbReference type="ARBA" id="ARBA00070152"/>
    </source>
</evidence>
<feature type="domain" description="HAMP" evidence="23">
    <location>
        <begin position="211"/>
        <end position="264"/>
    </location>
</feature>
<evidence type="ECO:0000256" key="20">
    <source>
        <dbReference type="SAM" id="Phobius"/>
    </source>
</evidence>
<evidence type="ECO:0000256" key="16">
    <source>
        <dbReference type="ARBA" id="ARBA00058004"/>
    </source>
</evidence>
<dbReference type="PROSITE" id="PS50110">
    <property type="entry name" value="RESPONSE_REGULATORY"/>
    <property type="match status" value="1"/>
</dbReference>
<evidence type="ECO:0000256" key="13">
    <source>
        <dbReference type="ARBA" id="ARBA00023012"/>
    </source>
</evidence>
<dbReference type="InterPro" id="IPR035965">
    <property type="entry name" value="PAS-like_dom_sf"/>
</dbReference>
<evidence type="ECO:0000256" key="19">
    <source>
        <dbReference type="PROSITE-ProRule" id="PRU00169"/>
    </source>
</evidence>
<dbReference type="Pfam" id="PF02518">
    <property type="entry name" value="HATPase_c"/>
    <property type="match status" value="1"/>
</dbReference>
<dbReference type="Pfam" id="PF00072">
    <property type="entry name" value="Response_reg"/>
    <property type="match status" value="1"/>
</dbReference>
<comment type="subcellular location">
    <subcellularLocation>
        <location evidence="2">Cell membrane</location>
        <topology evidence="2">Multi-pass membrane protein</topology>
    </subcellularLocation>
</comment>
<dbReference type="PROSITE" id="PS50109">
    <property type="entry name" value="HIS_KIN"/>
    <property type="match status" value="1"/>
</dbReference>
<feature type="domain" description="HPt" evidence="24">
    <location>
        <begin position="831"/>
        <end position="924"/>
    </location>
</feature>
<evidence type="ECO:0000259" key="22">
    <source>
        <dbReference type="PROSITE" id="PS50110"/>
    </source>
</evidence>
<dbReference type="Proteomes" id="UP000020766">
    <property type="component" value="Unassembled WGS sequence"/>
</dbReference>
<keyword evidence="26" id="KW-1185">Reference proteome</keyword>
<keyword evidence="10" id="KW-0418">Kinase</keyword>
<dbReference type="InterPro" id="IPR003661">
    <property type="entry name" value="HisK_dim/P_dom"/>
</dbReference>
<evidence type="ECO:0000256" key="3">
    <source>
        <dbReference type="ARBA" id="ARBA00012438"/>
    </source>
</evidence>
<dbReference type="AlphaFoldDB" id="A0A014MRK6"/>
<dbReference type="SUPFAM" id="SSF55874">
    <property type="entry name" value="ATPase domain of HSP90 chaperone/DNA topoisomerase II/histidine kinase"/>
    <property type="match status" value="1"/>
</dbReference>
<evidence type="ECO:0000256" key="9">
    <source>
        <dbReference type="ARBA" id="ARBA00022741"/>
    </source>
</evidence>
<evidence type="ECO:0000256" key="15">
    <source>
        <dbReference type="ARBA" id="ARBA00023136"/>
    </source>
</evidence>
<dbReference type="PROSITE" id="PS50885">
    <property type="entry name" value="HAMP"/>
    <property type="match status" value="1"/>
</dbReference>
<reference evidence="25 26" key="1">
    <citation type="submission" date="2014-01" db="EMBL/GenBank/DDBJ databases">
        <title>Interspecies Systems Biology Uncovers Metabolites Affecting C. elegans Gene Expression and Life History Traits.</title>
        <authorList>
            <person name="Watson E."/>
            <person name="Macneil L.T."/>
            <person name="Ritter A.D."/>
            <person name="Yilmaz L.S."/>
            <person name="Rosebrock A.P."/>
            <person name="Caudy A.A."/>
            <person name="Walhout A.J."/>
        </authorList>
    </citation>
    <scope>NUCLEOTIDE SEQUENCE [LARGE SCALE GENOMIC DNA]</scope>
    <source>
        <strain evidence="25 26">DA1877</strain>
    </source>
</reference>
<dbReference type="RefSeq" id="WP_043381867.1">
    <property type="nucleotide sequence ID" value="NZ_JBOK01000006.1"/>
</dbReference>
<dbReference type="Pfam" id="PF00512">
    <property type="entry name" value="HisKA"/>
    <property type="match status" value="1"/>
</dbReference>
<evidence type="ECO:0000256" key="1">
    <source>
        <dbReference type="ARBA" id="ARBA00000085"/>
    </source>
</evidence>
<comment type="caution">
    <text evidence="25">The sequence shown here is derived from an EMBL/GenBank/DDBJ whole genome shotgun (WGS) entry which is preliminary data.</text>
</comment>